<dbReference type="GO" id="GO:0003700">
    <property type="term" value="F:DNA-binding transcription factor activity"/>
    <property type="evidence" value="ECO:0007669"/>
    <property type="project" value="TreeGrafter"/>
</dbReference>
<evidence type="ECO:0000313" key="5">
    <source>
        <dbReference type="Proteomes" id="UP000275256"/>
    </source>
</evidence>
<dbReference type="Pfam" id="PF00440">
    <property type="entry name" value="TetR_N"/>
    <property type="match status" value="1"/>
</dbReference>
<name>A0A3M0GJ96_9ACTN</name>
<dbReference type="SUPFAM" id="SSF46689">
    <property type="entry name" value="Homeodomain-like"/>
    <property type="match status" value="1"/>
</dbReference>
<dbReference type="AlphaFoldDB" id="A0A3M0GJ96"/>
<dbReference type="GO" id="GO:0000976">
    <property type="term" value="F:transcription cis-regulatory region binding"/>
    <property type="evidence" value="ECO:0007669"/>
    <property type="project" value="TreeGrafter"/>
</dbReference>
<dbReference type="PANTHER" id="PTHR30055">
    <property type="entry name" value="HTH-TYPE TRANSCRIPTIONAL REGULATOR RUTR"/>
    <property type="match status" value="1"/>
</dbReference>
<dbReference type="InterPro" id="IPR009057">
    <property type="entry name" value="Homeodomain-like_sf"/>
</dbReference>
<evidence type="ECO:0000256" key="2">
    <source>
        <dbReference type="PROSITE-ProRule" id="PRU00335"/>
    </source>
</evidence>
<feature type="domain" description="HTH tetR-type" evidence="3">
    <location>
        <begin position="10"/>
        <end position="69"/>
    </location>
</feature>
<feature type="DNA-binding region" description="H-T-H motif" evidence="2">
    <location>
        <begin position="32"/>
        <end position="51"/>
    </location>
</feature>
<organism evidence="4 5">
    <name type="scientific">Tessaracoccus antarcticus</name>
    <dbReference type="NCBI Taxonomy" id="2479848"/>
    <lineage>
        <taxon>Bacteria</taxon>
        <taxon>Bacillati</taxon>
        <taxon>Actinomycetota</taxon>
        <taxon>Actinomycetes</taxon>
        <taxon>Propionibacteriales</taxon>
        <taxon>Propionibacteriaceae</taxon>
        <taxon>Tessaracoccus</taxon>
    </lineage>
</organism>
<protein>
    <submittedName>
        <fullName evidence="4">TetR/AcrR family transcriptional regulator</fullName>
    </submittedName>
</protein>
<dbReference type="OrthoDB" id="3539650at2"/>
<comment type="caution">
    <text evidence="4">The sequence shown here is derived from an EMBL/GenBank/DDBJ whole genome shotgun (WGS) entry which is preliminary data.</text>
</comment>
<evidence type="ECO:0000256" key="1">
    <source>
        <dbReference type="ARBA" id="ARBA00023125"/>
    </source>
</evidence>
<evidence type="ECO:0000259" key="3">
    <source>
        <dbReference type="PROSITE" id="PS50977"/>
    </source>
</evidence>
<sequence>MTRAAPMPPEQRRAAIVDAALDLMEANGPELTTRMVAEAAGVAEGTIFRVFPTLPDLLGATYSEFLSRERLMVSLEAVELGDTLESKTLGCVRGIVDYFSHIHSVLPPPKHESAPSPNAACVRDAHKERFADLRDWVVATISPHTDELTISPENYSHFLKALAMGMAMARPGGLTPEDITRFALDGARRKDLP</sequence>
<dbReference type="Gene3D" id="1.10.357.10">
    <property type="entry name" value="Tetracycline Repressor, domain 2"/>
    <property type="match status" value="1"/>
</dbReference>
<dbReference type="InterPro" id="IPR001647">
    <property type="entry name" value="HTH_TetR"/>
</dbReference>
<accession>A0A3M0GJ96</accession>
<keyword evidence="5" id="KW-1185">Reference proteome</keyword>
<proteinExistence type="predicted"/>
<dbReference type="PANTHER" id="PTHR30055:SF153">
    <property type="entry name" value="HTH-TYPE TRANSCRIPTIONAL REPRESSOR RV3405C"/>
    <property type="match status" value="1"/>
</dbReference>
<dbReference type="Proteomes" id="UP000275256">
    <property type="component" value="Unassembled WGS sequence"/>
</dbReference>
<reference evidence="4 5" key="1">
    <citation type="submission" date="2018-10" db="EMBL/GenBank/DDBJ databases">
        <title>Tessaracoccus antarcticuss sp. nov., isolated from sediment.</title>
        <authorList>
            <person name="Zhou L.Y."/>
            <person name="Du Z.J."/>
        </authorList>
    </citation>
    <scope>NUCLEOTIDE SEQUENCE [LARGE SCALE GENOMIC DNA]</scope>
    <source>
        <strain evidence="4 5">JDX10</strain>
    </source>
</reference>
<dbReference type="InterPro" id="IPR050109">
    <property type="entry name" value="HTH-type_TetR-like_transc_reg"/>
</dbReference>
<dbReference type="RefSeq" id="WP_121900240.1">
    <property type="nucleotide sequence ID" value="NZ_REFW01000001.1"/>
</dbReference>
<dbReference type="PROSITE" id="PS50977">
    <property type="entry name" value="HTH_TETR_2"/>
    <property type="match status" value="1"/>
</dbReference>
<gene>
    <name evidence="4" type="ORF">EAX62_03435</name>
</gene>
<dbReference type="EMBL" id="REFW01000001">
    <property type="protein sequence ID" value="RMB61693.1"/>
    <property type="molecule type" value="Genomic_DNA"/>
</dbReference>
<evidence type="ECO:0000313" key="4">
    <source>
        <dbReference type="EMBL" id="RMB61693.1"/>
    </source>
</evidence>
<keyword evidence="1 2" id="KW-0238">DNA-binding</keyword>
<dbReference type="PRINTS" id="PR00455">
    <property type="entry name" value="HTHTETR"/>
</dbReference>